<dbReference type="Proteomes" id="UP000218231">
    <property type="component" value="Unassembled WGS sequence"/>
</dbReference>
<keyword evidence="2" id="KW-1185">Reference proteome</keyword>
<organism evidence="1 2">
    <name type="scientific">Diploscapter pachys</name>
    <dbReference type="NCBI Taxonomy" id="2018661"/>
    <lineage>
        <taxon>Eukaryota</taxon>
        <taxon>Metazoa</taxon>
        <taxon>Ecdysozoa</taxon>
        <taxon>Nematoda</taxon>
        <taxon>Chromadorea</taxon>
        <taxon>Rhabditida</taxon>
        <taxon>Rhabditina</taxon>
        <taxon>Rhabditomorpha</taxon>
        <taxon>Rhabditoidea</taxon>
        <taxon>Rhabditidae</taxon>
        <taxon>Diploscapter</taxon>
    </lineage>
</organism>
<dbReference type="EMBL" id="LIAE01006566">
    <property type="protein sequence ID" value="PAV87440.1"/>
    <property type="molecule type" value="Genomic_DNA"/>
</dbReference>
<gene>
    <name evidence="1" type="ORF">WR25_18585</name>
</gene>
<accession>A0A2A2LMR1</accession>
<dbReference type="OrthoDB" id="8251006at2759"/>
<evidence type="ECO:0008006" key="3">
    <source>
        <dbReference type="Google" id="ProtNLM"/>
    </source>
</evidence>
<name>A0A2A2LMR1_9BILA</name>
<dbReference type="SUPFAM" id="SSF117281">
    <property type="entry name" value="Kelch motif"/>
    <property type="match status" value="1"/>
</dbReference>
<evidence type="ECO:0000313" key="2">
    <source>
        <dbReference type="Proteomes" id="UP000218231"/>
    </source>
</evidence>
<evidence type="ECO:0000313" key="1">
    <source>
        <dbReference type="EMBL" id="PAV87440.1"/>
    </source>
</evidence>
<dbReference type="InterPro" id="IPR015915">
    <property type="entry name" value="Kelch-typ_b-propeller"/>
</dbReference>
<dbReference type="STRING" id="2018661.A0A2A2LMR1"/>
<protein>
    <recommendedName>
        <fullName evidence="3">Kelch repeat protein</fullName>
    </recommendedName>
</protein>
<comment type="caution">
    <text evidence="1">The sequence shown here is derived from an EMBL/GenBank/DDBJ whole genome shotgun (WGS) entry which is preliminary data.</text>
</comment>
<proteinExistence type="predicted"/>
<reference evidence="1 2" key="1">
    <citation type="journal article" date="2017" name="Curr. Biol.">
        <title>Genome architecture and evolution of a unichromosomal asexual nematode.</title>
        <authorList>
            <person name="Fradin H."/>
            <person name="Zegar C."/>
            <person name="Gutwein M."/>
            <person name="Lucas J."/>
            <person name="Kovtun M."/>
            <person name="Corcoran D."/>
            <person name="Baugh L.R."/>
            <person name="Kiontke K."/>
            <person name="Gunsalus K."/>
            <person name="Fitch D.H."/>
            <person name="Piano F."/>
        </authorList>
    </citation>
    <scope>NUCLEOTIDE SEQUENCE [LARGE SCALE GENOMIC DNA]</scope>
    <source>
        <strain evidence="1">PF1309</strain>
    </source>
</reference>
<dbReference type="AlphaFoldDB" id="A0A2A2LMR1"/>
<dbReference type="Gene3D" id="2.120.10.80">
    <property type="entry name" value="Kelch-type beta propeller"/>
    <property type="match status" value="1"/>
</dbReference>
<sequence length="152" mass="17868">MLEGRILFYRPDPPEWREYASITYFKDKLYYLGGWHSEAEEDTDRVDVLINGEWQTGPAFPFPTNEAQTIACDEILYGPDPPEWREYASVAYFKDKLYYLGGLDSETGEDTNRVDLLMEMIVERYIDYQTMNRNGLKLEKLKKGVMAMQSHR</sequence>